<dbReference type="Pfam" id="PF01098">
    <property type="entry name" value="FTSW_RODA_SPOVE"/>
    <property type="match status" value="1"/>
</dbReference>
<feature type="transmembrane region" description="Helical" evidence="6">
    <location>
        <begin position="75"/>
        <end position="91"/>
    </location>
</feature>
<accession>A0A6J4HP12</accession>
<gene>
    <name evidence="7" type="ORF">AVDCRST_MAG26-795</name>
</gene>
<evidence type="ECO:0000256" key="4">
    <source>
        <dbReference type="ARBA" id="ARBA00022989"/>
    </source>
</evidence>
<feature type="transmembrane region" description="Helical" evidence="6">
    <location>
        <begin position="12"/>
        <end position="31"/>
    </location>
</feature>
<dbReference type="EMBL" id="CADCTK010000191">
    <property type="protein sequence ID" value="CAA9226996.1"/>
    <property type="molecule type" value="Genomic_DNA"/>
</dbReference>
<keyword evidence="5 6" id="KW-0472">Membrane</keyword>
<dbReference type="GO" id="GO:0015648">
    <property type="term" value="F:lipid-linked peptidoglycan transporter activity"/>
    <property type="evidence" value="ECO:0007669"/>
    <property type="project" value="TreeGrafter"/>
</dbReference>
<feature type="transmembrane region" description="Helical" evidence="6">
    <location>
        <begin position="134"/>
        <end position="152"/>
    </location>
</feature>
<keyword evidence="4 6" id="KW-1133">Transmembrane helix</keyword>
<comment type="subcellular location">
    <subcellularLocation>
        <location evidence="1">Membrane</location>
        <topology evidence="1">Multi-pass membrane protein</topology>
    </subcellularLocation>
</comment>
<sequence>MGRYRWRDYNLYLLVSVLVLIGFSLLMVYSTTVGKNAVSYTDFIKHVIWLTTGMAGMMILTLFDYHNLQVIARPLYVLMLALLALVFALGIEREGAQSWLGSSMLSFQPSEPAKLLLIVALAAWWSSRDAGGNRWITLFGSLALAGVPLAMVLLQPDFGTAMVMGVIWLAMAWGAGMRWTQVLVLAAIAGPLLVYGWRNVLYDYQRGRLLAFMMTEEEIGTITEPRVQEAVGAVFYNVNQSKVAIGNGGLLGQGWNEGTQSQLNFLPVQYTDFIFAVTGEELGFLGATLLLGFLCYVIWQAITVATRARDSLGRLIAIGIAATMFIHTLENVGMNMGIMPVTGIPLPFISYGGSFTVTMLMAVGLLQSIEIRRRSHDF</sequence>
<feature type="transmembrane region" description="Helical" evidence="6">
    <location>
        <begin position="43"/>
        <end position="63"/>
    </location>
</feature>
<dbReference type="GO" id="GO:0051301">
    <property type="term" value="P:cell division"/>
    <property type="evidence" value="ECO:0007669"/>
    <property type="project" value="InterPro"/>
</dbReference>
<protein>
    <submittedName>
        <fullName evidence="7">Rod shape-determining protein RodA</fullName>
    </submittedName>
</protein>
<dbReference type="GO" id="GO:0008360">
    <property type="term" value="P:regulation of cell shape"/>
    <property type="evidence" value="ECO:0007669"/>
    <property type="project" value="UniProtKB-KW"/>
</dbReference>
<dbReference type="PANTHER" id="PTHR30474">
    <property type="entry name" value="CELL CYCLE PROTEIN"/>
    <property type="match status" value="1"/>
</dbReference>
<feature type="transmembrane region" description="Helical" evidence="6">
    <location>
        <begin position="311"/>
        <end position="328"/>
    </location>
</feature>
<dbReference type="GO" id="GO:0005886">
    <property type="term" value="C:plasma membrane"/>
    <property type="evidence" value="ECO:0007669"/>
    <property type="project" value="TreeGrafter"/>
</dbReference>
<evidence type="ECO:0000256" key="2">
    <source>
        <dbReference type="ARBA" id="ARBA00022692"/>
    </source>
</evidence>
<dbReference type="GO" id="GO:0032153">
    <property type="term" value="C:cell division site"/>
    <property type="evidence" value="ECO:0007669"/>
    <property type="project" value="TreeGrafter"/>
</dbReference>
<evidence type="ECO:0000256" key="5">
    <source>
        <dbReference type="ARBA" id="ARBA00023136"/>
    </source>
</evidence>
<evidence type="ECO:0000256" key="3">
    <source>
        <dbReference type="ARBA" id="ARBA00022960"/>
    </source>
</evidence>
<proteinExistence type="predicted"/>
<feature type="transmembrane region" description="Helical" evidence="6">
    <location>
        <begin position="282"/>
        <end position="299"/>
    </location>
</feature>
<feature type="transmembrane region" description="Helical" evidence="6">
    <location>
        <begin position="158"/>
        <end position="175"/>
    </location>
</feature>
<dbReference type="AlphaFoldDB" id="A0A6J4HP12"/>
<feature type="transmembrane region" description="Helical" evidence="6">
    <location>
        <begin position="182"/>
        <end position="200"/>
    </location>
</feature>
<dbReference type="InterPro" id="IPR001182">
    <property type="entry name" value="FtsW/RodA"/>
</dbReference>
<evidence type="ECO:0000313" key="7">
    <source>
        <dbReference type="EMBL" id="CAA9226996.1"/>
    </source>
</evidence>
<evidence type="ECO:0000256" key="6">
    <source>
        <dbReference type="SAM" id="Phobius"/>
    </source>
</evidence>
<keyword evidence="2 6" id="KW-0812">Transmembrane</keyword>
<name>A0A6J4HP12_9CHLR</name>
<dbReference type="PANTHER" id="PTHR30474:SF14">
    <property type="entry name" value="CELL CYCLE PROTEIN"/>
    <property type="match status" value="1"/>
</dbReference>
<feature type="transmembrane region" description="Helical" evidence="6">
    <location>
        <begin position="111"/>
        <end position="127"/>
    </location>
</feature>
<reference evidence="7" key="1">
    <citation type="submission" date="2020-02" db="EMBL/GenBank/DDBJ databases">
        <authorList>
            <person name="Meier V. D."/>
        </authorList>
    </citation>
    <scope>NUCLEOTIDE SEQUENCE</scope>
    <source>
        <strain evidence="7">AVDCRST_MAG26</strain>
    </source>
</reference>
<dbReference type="InterPro" id="IPR011923">
    <property type="entry name" value="RodA/MrdB"/>
</dbReference>
<evidence type="ECO:0000256" key="1">
    <source>
        <dbReference type="ARBA" id="ARBA00004141"/>
    </source>
</evidence>
<organism evidence="7">
    <name type="scientific">uncultured Chloroflexia bacterium</name>
    <dbReference type="NCBI Taxonomy" id="1672391"/>
    <lineage>
        <taxon>Bacteria</taxon>
        <taxon>Bacillati</taxon>
        <taxon>Chloroflexota</taxon>
        <taxon>Chloroflexia</taxon>
        <taxon>environmental samples</taxon>
    </lineage>
</organism>
<dbReference type="NCBIfam" id="TIGR02210">
    <property type="entry name" value="rodA_shape"/>
    <property type="match status" value="1"/>
</dbReference>
<feature type="transmembrane region" description="Helical" evidence="6">
    <location>
        <begin position="348"/>
        <end position="366"/>
    </location>
</feature>
<keyword evidence="3" id="KW-0133">Cell shape</keyword>